<dbReference type="InterPro" id="IPR007353">
    <property type="entry name" value="DUF421"/>
</dbReference>
<feature type="transmembrane region" description="Helical" evidence="8">
    <location>
        <begin position="44"/>
        <end position="63"/>
    </location>
</feature>
<comment type="similarity">
    <text evidence="2">Belongs to the UPF0702 family.</text>
</comment>
<comment type="subcellular location">
    <subcellularLocation>
        <location evidence="1">Cell membrane</location>
        <topology evidence="1">Multi-pass membrane protein</topology>
    </subcellularLocation>
</comment>
<name>A0A850H157_9SPHN</name>
<gene>
    <name evidence="11" type="ORF">HUV48_04365</name>
</gene>
<dbReference type="Gene3D" id="3.30.240.20">
    <property type="entry name" value="bsu07140 like domains"/>
    <property type="match status" value="1"/>
</dbReference>
<evidence type="ECO:0000259" key="9">
    <source>
        <dbReference type="Pfam" id="PF04239"/>
    </source>
</evidence>
<comment type="caution">
    <text evidence="11">The sequence shown here is derived from an EMBL/GenBank/DDBJ whole genome shotgun (WGS) entry which is preliminary data.</text>
</comment>
<evidence type="ECO:0000256" key="2">
    <source>
        <dbReference type="ARBA" id="ARBA00006448"/>
    </source>
</evidence>
<evidence type="ECO:0000256" key="7">
    <source>
        <dbReference type="SAM" id="MobiDB-lite"/>
    </source>
</evidence>
<keyword evidence="6 8" id="KW-0472">Membrane</keyword>
<keyword evidence="4 8" id="KW-0812">Transmembrane</keyword>
<evidence type="ECO:0000256" key="6">
    <source>
        <dbReference type="ARBA" id="ARBA00023136"/>
    </source>
</evidence>
<dbReference type="Pfam" id="PF20730">
    <property type="entry name" value="YetF_N"/>
    <property type="match status" value="1"/>
</dbReference>
<protein>
    <submittedName>
        <fullName evidence="11">DUF421 domain-containing protein</fullName>
    </submittedName>
</protein>
<proteinExistence type="inferred from homology"/>
<dbReference type="GO" id="GO:0005886">
    <property type="term" value="C:plasma membrane"/>
    <property type="evidence" value="ECO:0007669"/>
    <property type="project" value="UniProtKB-SubCell"/>
</dbReference>
<accession>A0A850H157</accession>
<evidence type="ECO:0000256" key="4">
    <source>
        <dbReference type="ARBA" id="ARBA00022692"/>
    </source>
</evidence>
<feature type="region of interest" description="Disordered" evidence="7">
    <location>
        <begin position="159"/>
        <end position="179"/>
    </location>
</feature>
<dbReference type="InterPro" id="IPR023090">
    <property type="entry name" value="UPF0702_alpha/beta_dom_sf"/>
</dbReference>
<feature type="transmembrane region" description="Helical" evidence="8">
    <location>
        <begin position="13"/>
        <end position="32"/>
    </location>
</feature>
<evidence type="ECO:0000313" key="12">
    <source>
        <dbReference type="Proteomes" id="UP000561438"/>
    </source>
</evidence>
<keyword evidence="5 8" id="KW-1133">Transmembrane helix</keyword>
<sequence>MDWNSIFFGGWPGLLRTVIASATAYVGLIIVLRVSGKRSLSKLNVFDFVVTVALGSTLATILLSQDVALSEGMTAFVMLIGLQWLVARLSVRWKPLRRLIRSEPRLLLQHGTYNHTTMKDERITEVEVDAAIRKHGLGDRSAVAWVVLESDGSFSIISEDSAGNGSALASVPDEPPPKG</sequence>
<keyword evidence="12" id="KW-1185">Reference proteome</keyword>
<dbReference type="PANTHER" id="PTHR34582">
    <property type="entry name" value="UPF0702 TRANSMEMBRANE PROTEIN YCAP"/>
    <property type="match status" value="1"/>
</dbReference>
<dbReference type="EMBL" id="JABWGV010000001">
    <property type="protein sequence ID" value="NVD44250.1"/>
    <property type="molecule type" value="Genomic_DNA"/>
</dbReference>
<feature type="domain" description="YetF C-terminal" evidence="9">
    <location>
        <begin position="92"/>
        <end position="161"/>
    </location>
</feature>
<evidence type="ECO:0000256" key="3">
    <source>
        <dbReference type="ARBA" id="ARBA00022475"/>
    </source>
</evidence>
<dbReference type="InterPro" id="IPR048454">
    <property type="entry name" value="YetF_N"/>
</dbReference>
<evidence type="ECO:0000259" key="10">
    <source>
        <dbReference type="Pfam" id="PF20730"/>
    </source>
</evidence>
<keyword evidence="3" id="KW-1003">Cell membrane</keyword>
<dbReference type="RefSeq" id="WP_176266508.1">
    <property type="nucleotide sequence ID" value="NZ_JABWGV010000001.1"/>
</dbReference>
<evidence type="ECO:0000313" key="11">
    <source>
        <dbReference type="EMBL" id="NVD44250.1"/>
    </source>
</evidence>
<dbReference type="Proteomes" id="UP000561438">
    <property type="component" value="Unassembled WGS sequence"/>
</dbReference>
<evidence type="ECO:0000256" key="5">
    <source>
        <dbReference type="ARBA" id="ARBA00022989"/>
    </source>
</evidence>
<feature type="domain" description="YetF-like N-terminal transmembrane" evidence="10">
    <location>
        <begin position="22"/>
        <end position="84"/>
    </location>
</feature>
<dbReference type="AlphaFoldDB" id="A0A850H157"/>
<feature type="transmembrane region" description="Helical" evidence="8">
    <location>
        <begin position="75"/>
        <end position="91"/>
    </location>
</feature>
<evidence type="ECO:0000256" key="1">
    <source>
        <dbReference type="ARBA" id="ARBA00004651"/>
    </source>
</evidence>
<reference evidence="11 12" key="1">
    <citation type="submission" date="2020-06" db="EMBL/GenBank/DDBJ databases">
        <title>Altererythrobacter sp. HHU K3-1.</title>
        <authorList>
            <person name="Zhang D."/>
            <person name="Xue H."/>
        </authorList>
    </citation>
    <scope>NUCLEOTIDE SEQUENCE [LARGE SCALE GENOMIC DNA]</scope>
    <source>
        <strain evidence="11 12">HHU K3-1</strain>
    </source>
</reference>
<dbReference type="Pfam" id="PF04239">
    <property type="entry name" value="DUF421"/>
    <property type="match status" value="1"/>
</dbReference>
<dbReference type="PANTHER" id="PTHR34582:SF6">
    <property type="entry name" value="UPF0702 TRANSMEMBRANE PROTEIN YCAP"/>
    <property type="match status" value="1"/>
</dbReference>
<organism evidence="11 12">
    <name type="scientific">Qipengyuania atrilutea</name>
    <dbReference type="NCBI Taxonomy" id="2744473"/>
    <lineage>
        <taxon>Bacteria</taxon>
        <taxon>Pseudomonadati</taxon>
        <taxon>Pseudomonadota</taxon>
        <taxon>Alphaproteobacteria</taxon>
        <taxon>Sphingomonadales</taxon>
        <taxon>Erythrobacteraceae</taxon>
        <taxon>Qipengyuania</taxon>
    </lineage>
</organism>
<evidence type="ECO:0000256" key="8">
    <source>
        <dbReference type="SAM" id="Phobius"/>
    </source>
</evidence>